<proteinExistence type="predicted"/>
<feature type="region of interest" description="Disordered" evidence="1">
    <location>
        <begin position="64"/>
        <end position="90"/>
    </location>
</feature>
<dbReference type="Proteomes" id="UP000507470">
    <property type="component" value="Unassembled WGS sequence"/>
</dbReference>
<dbReference type="EMBL" id="CACVKT020009675">
    <property type="protein sequence ID" value="CAC5422692.1"/>
    <property type="molecule type" value="Genomic_DNA"/>
</dbReference>
<evidence type="ECO:0000313" key="3">
    <source>
        <dbReference type="Proteomes" id="UP000507470"/>
    </source>
</evidence>
<organism evidence="2 3">
    <name type="scientific">Mytilus coruscus</name>
    <name type="common">Sea mussel</name>
    <dbReference type="NCBI Taxonomy" id="42192"/>
    <lineage>
        <taxon>Eukaryota</taxon>
        <taxon>Metazoa</taxon>
        <taxon>Spiralia</taxon>
        <taxon>Lophotrochozoa</taxon>
        <taxon>Mollusca</taxon>
        <taxon>Bivalvia</taxon>
        <taxon>Autobranchia</taxon>
        <taxon>Pteriomorphia</taxon>
        <taxon>Mytilida</taxon>
        <taxon>Mytiloidea</taxon>
        <taxon>Mytilidae</taxon>
        <taxon>Mytilinae</taxon>
        <taxon>Mytilus</taxon>
    </lineage>
</organism>
<evidence type="ECO:0000313" key="2">
    <source>
        <dbReference type="EMBL" id="CAC5422692.1"/>
    </source>
</evidence>
<name>A0A6J8ESM2_MYTCO</name>
<protein>
    <submittedName>
        <fullName evidence="2">Uncharacterized protein</fullName>
    </submittedName>
</protein>
<gene>
    <name evidence="2" type="ORF">MCOR_54728</name>
</gene>
<evidence type="ECO:0000256" key="1">
    <source>
        <dbReference type="SAM" id="MobiDB-lite"/>
    </source>
</evidence>
<dbReference type="AlphaFoldDB" id="A0A6J8ESM2"/>
<reference evidence="2 3" key="1">
    <citation type="submission" date="2020-06" db="EMBL/GenBank/DDBJ databases">
        <authorList>
            <person name="Li R."/>
            <person name="Bekaert M."/>
        </authorList>
    </citation>
    <scope>NUCLEOTIDE SEQUENCE [LARGE SCALE GENOMIC DNA]</scope>
    <source>
        <strain evidence="3">wild</strain>
    </source>
</reference>
<sequence length="191" mass="21326">MEEHTVIENQRFLLDTPSDTSPSNMSWRNIVVSINTNVGVQLGEKVLGVTVLEFKHRKDAEDIRNVTKPSHTNEGGFGNAKRNQTSQENAQDIRNKTQFTYTNYSSINTCLGIAFKDFQKKLPNDTFAYEEVCTIGSEFVKKTCGIGQGKSESSHVCEKCTDGSILPSFCFCDKTVHCVKDKELNSRAADD</sequence>
<accession>A0A6J8ESM2</accession>
<keyword evidence="3" id="KW-1185">Reference proteome</keyword>
<feature type="compositionally biased region" description="Polar residues" evidence="1">
    <location>
        <begin position="81"/>
        <end position="90"/>
    </location>
</feature>